<dbReference type="Proteomes" id="UP000698752">
    <property type="component" value="Unassembled WGS sequence"/>
</dbReference>
<proteinExistence type="inferred from homology"/>
<accession>A0ABS5EK90</accession>
<evidence type="ECO:0000259" key="2">
    <source>
        <dbReference type="Pfam" id="PF12850"/>
    </source>
</evidence>
<dbReference type="RefSeq" id="WP_211870110.1">
    <property type="nucleotide sequence ID" value="NZ_JAAEDI010000018.1"/>
</dbReference>
<dbReference type="InterPro" id="IPR024654">
    <property type="entry name" value="Calcineurin-like_PHP_lpxH"/>
</dbReference>
<dbReference type="CDD" id="cd00838">
    <property type="entry name" value="MPP_superfamily"/>
    <property type="match status" value="1"/>
</dbReference>
<dbReference type="InterPro" id="IPR011152">
    <property type="entry name" value="Pesterase_MJ0912"/>
</dbReference>
<dbReference type="Gene3D" id="3.60.21.10">
    <property type="match status" value="1"/>
</dbReference>
<dbReference type="EMBL" id="JAAEDI010000018">
    <property type="protein sequence ID" value="MBR0651446.1"/>
    <property type="molecule type" value="Genomic_DNA"/>
</dbReference>
<dbReference type="PANTHER" id="PTHR42850">
    <property type="entry name" value="METALLOPHOSPHOESTERASE"/>
    <property type="match status" value="1"/>
</dbReference>
<dbReference type="Pfam" id="PF12850">
    <property type="entry name" value="Metallophos_2"/>
    <property type="match status" value="1"/>
</dbReference>
<dbReference type="InterPro" id="IPR050126">
    <property type="entry name" value="Ap4A_hydrolase"/>
</dbReference>
<sequence>MRLAVITDIHGNAAALDAMLEDAASRGLRDIICLGDIASGAGWPRETVEMLQATGIPCVRGNHDRWISEHDPETMGKQDRLAYDELSADQRRWLLDLPQALEPAPGVLAVHGSPGQDVQNLIEEIVAERLRRAPMAVLRERLGEAGMAARVVLCGHSHRTGLVQVPGGPLVLNPGSLGLPGFRISREPAHRQEAGSPHARYAVLHLDGTAPPQVEMLAIAYDWEAAAKRAEDVGFNAAWPHVLRTGLLPESA</sequence>
<evidence type="ECO:0000256" key="1">
    <source>
        <dbReference type="ARBA" id="ARBA00008950"/>
    </source>
</evidence>
<dbReference type="PIRSF" id="PIRSF000883">
    <property type="entry name" value="Pesterase_MJ0912"/>
    <property type="match status" value="1"/>
</dbReference>
<gene>
    <name evidence="3" type="ORF">GXW78_17380</name>
</gene>
<protein>
    <submittedName>
        <fullName evidence="3">Metallophosphoesterase family protein</fullName>
    </submittedName>
</protein>
<comment type="caution">
    <text evidence="3">The sequence shown here is derived from an EMBL/GenBank/DDBJ whole genome shotgun (WGS) entry which is preliminary data.</text>
</comment>
<comment type="similarity">
    <text evidence="1">Belongs to the metallophosphoesterase superfamily. YfcE family.</text>
</comment>
<feature type="domain" description="Calcineurin-like phosphoesterase" evidence="2">
    <location>
        <begin position="1"/>
        <end position="183"/>
    </location>
</feature>
<evidence type="ECO:0000313" key="3">
    <source>
        <dbReference type="EMBL" id="MBR0651446.1"/>
    </source>
</evidence>
<reference evidence="4" key="1">
    <citation type="journal article" date="2021" name="Syst. Appl. Microbiol.">
        <title>Roseomonas hellenica sp. nov., isolated from roots of wild-growing Alkanna tinctoria.</title>
        <authorList>
            <person name="Rat A."/>
            <person name="Naranjo H.D."/>
            <person name="Lebbe L."/>
            <person name="Cnockaert M."/>
            <person name="Krigas N."/>
            <person name="Grigoriadou K."/>
            <person name="Maloupa E."/>
            <person name="Willems A."/>
        </authorList>
    </citation>
    <scope>NUCLEOTIDE SEQUENCE [LARGE SCALE GENOMIC DNA]</scope>
    <source>
        <strain evidence="4">LMG 31159</strain>
    </source>
</reference>
<dbReference type="InterPro" id="IPR029052">
    <property type="entry name" value="Metallo-depent_PP-like"/>
</dbReference>
<dbReference type="PANTHER" id="PTHR42850:SF2">
    <property type="entry name" value="BLL5683 PROTEIN"/>
    <property type="match status" value="1"/>
</dbReference>
<dbReference type="SUPFAM" id="SSF56300">
    <property type="entry name" value="Metallo-dependent phosphatases"/>
    <property type="match status" value="1"/>
</dbReference>
<name>A0ABS5EK90_9PROT</name>
<keyword evidence="4" id="KW-1185">Reference proteome</keyword>
<organism evidence="3 4">
    <name type="scientific">Neoroseomonas terrae</name>
    <dbReference type="NCBI Taxonomy" id="424799"/>
    <lineage>
        <taxon>Bacteria</taxon>
        <taxon>Pseudomonadati</taxon>
        <taxon>Pseudomonadota</taxon>
        <taxon>Alphaproteobacteria</taxon>
        <taxon>Acetobacterales</taxon>
        <taxon>Acetobacteraceae</taxon>
        <taxon>Neoroseomonas</taxon>
    </lineage>
</organism>
<evidence type="ECO:0000313" key="4">
    <source>
        <dbReference type="Proteomes" id="UP000698752"/>
    </source>
</evidence>